<evidence type="ECO:0000313" key="5">
    <source>
        <dbReference type="Proteomes" id="UP000051934"/>
    </source>
</evidence>
<feature type="compositionally biased region" description="Polar residues" evidence="2">
    <location>
        <begin position="30"/>
        <end position="41"/>
    </location>
</feature>
<feature type="signal peptide" evidence="3">
    <location>
        <begin position="1"/>
        <end position="29"/>
    </location>
</feature>
<keyword evidence="1 3" id="KW-0732">Signal</keyword>
<protein>
    <recommendedName>
        <fullName evidence="6">Tat pathway signal sequence domain protein</fullName>
    </recommendedName>
</protein>
<evidence type="ECO:0008006" key="6">
    <source>
        <dbReference type="Google" id="ProtNLM"/>
    </source>
</evidence>
<reference evidence="4 5" key="1">
    <citation type="submission" date="2015-10" db="EMBL/GenBank/DDBJ databases">
        <title>Metagenome-Assembled Genomes uncover a global brackish microbiome.</title>
        <authorList>
            <person name="Hugerth L.W."/>
            <person name="Larsson J."/>
            <person name="Alneberg J."/>
            <person name="Lindh M.V."/>
            <person name="Legrand C."/>
            <person name="Pinhassi J."/>
            <person name="Andersson A.F."/>
        </authorList>
    </citation>
    <scope>NUCLEOTIDE SEQUENCE [LARGE SCALE GENOMIC DNA]</scope>
    <source>
        <strain evidence="4">BACL4 MAG-120507-bin80</strain>
    </source>
</reference>
<dbReference type="NCBIfam" id="TIGR01409">
    <property type="entry name" value="TAT_signal_seq"/>
    <property type="match status" value="1"/>
</dbReference>
<accession>A0A0R2SEW5</accession>
<evidence type="ECO:0000256" key="3">
    <source>
        <dbReference type="SAM" id="SignalP"/>
    </source>
</evidence>
<name>A0A0R2SEW5_9GAMM</name>
<evidence type="ECO:0000256" key="1">
    <source>
        <dbReference type="ARBA" id="ARBA00022729"/>
    </source>
</evidence>
<dbReference type="PROSITE" id="PS51318">
    <property type="entry name" value="TAT"/>
    <property type="match status" value="1"/>
</dbReference>
<dbReference type="AlphaFoldDB" id="A0A0R2SEW5"/>
<proteinExistence type="predicted"/>
<feature type="chain" id="PRO_5006423660" description="Tat pathway signal sequence domain protein" evidence="3">
    <location>
        <begin position="30"/>
        <end position="628"/>
    </location>
</feature>
<comment type="caution">
    <text evidence="4">The sequence shown here is derived from an EMBL/GenBank/DDBJ whole genome shotgun (WGS) entry which is preliminary data.</text>
</comment>
<organism evidence="4 5">
    <name type="scientific">OM182 bacterium BACL3 MAG-120507-bin80</name>
    <dbReference type="NCBI Taxonomy" id="1655577"/>
    <lineage>
        <taxon>Bacteria</taxon>
        <taxon>Pseudomonadati</taxon>
        <taxon>Pseudomonadota</taxon>
        <taxon>Gammaproteobacteria</taxon>
        <taxon>OMG group</taxon>
        <taxon>OM182 clade</taxon>
    </lineage>
</organism>
<gene>
    <name evidence="4" type="ORF">ABR69_05830</name>
</gene>
<dbReference type="Proteomes" id="UP000051934">
    <property type="component" value="Unassembled WGS sequence"/>
</dbReference>
<sequence>MRNPISRRDFLDGVALTVVSAALPPLAFAQTSSPLSKNQQPPIRGDYPPERTGMRGNHPGAFDDAHALARNGESPTAFHDTGEEYDLVVVGGGISGLAAALFFQQARGVGQRILILDNHDDFGGHAKRNEFHTGGKMLLGVGGSTNLEYPNKYSDVAKDLLSGLGVDFKQLKRANDPDYFFAGGTRETGMFVKSQTGESALITGRWFGAFHGKADAKPLVDQLPYPRSEKKKLLKFLGGKWDYLAGRSMFERSEYLSSTSYRDFLTSRVGLAPDTASLFDPALLANFSVGGDGLSVNEAVNSGVPGLSAIGWPWGLAERLLVDEDNLYEALLFPDGNATVARLMVRRLIPGVAEGNSMADIAAARFDYSKLDIAASPVRIRLNSTAVKVREEGETVAVSYIQNGKPARVRAKHCVLACFNMIIPHLCPEMTDEQKDGLKYGSKAPFIWTNVLLRDGAAIRRAAAETILCPQGYYCIVSKAPPVTLADFSPPGEQTDPIVVFMVRAPIRHKIPDMTIRDHYRAGRYQLLETPFSEIETATKAQLMDLYGRYGFDAERDIEAITVNRWSHGYAYTYSELDDPDFEKGAFPHEIGRRKFGRISIANSDSEARAYLDAAIDAAWRAVTEQLA</sequence>
<evidence type="ECO:0000256" key="2">
    <source>
        <dbReference type="SAM" id="MobiDB-lite"/>
    </source>
</evidence>
<dbReference type="Pfam" id="PF13450">
    <property type="entry name" value="NAD_binding_8"/>
    <property type="match status" value="1"/>
</dbReference>
<dbReference type="InterPro" id="IPR019546">
    <property type="entry name" value="TAT_signal_bac_arc"/>
</dbReference>
<dbReference type="SUPFAM" id="SSF51905">
    <property type="entry name" value="FAD/NAD(P)-binding domain"/>
    <property type="match status" value="1"/>
</dbReference>
<feature type="region of interest" description="Disordered" evidence="2">
    <location>
        <begin position="30"/>
        <end position="56"/>
    </location>
</feature>
<dbReference type="EMBL" id="LIBB01000206">
    <property type="protein sequence ID" value="KRO71293.1"/>
    <property type="molecule type" value="Genomic_DNA"/>
</dbReference>
<dbReference type="InterPro" id="IPR036188">
    <property type="entry name" value="FAD/NAD-bd_sf"/>
</dbReference>
<dbReference type="InterPro" id="IPR006311">
    <property type="entry name" value="TAT_signal"/>
</dbReference>
<dbReference type="Gene3D" id="3.50.50.60">
    <property type="entry name" value="FAD/NAD(P)-binding domain"/>
    <property type="match status" value="1"/>
</dbReference>
<evidence type="ECO:0000313" key="4">
    <source>
        <dbReference type="EMBL" id="KRO71293.1"/>
    </source>
</evidence>